<dbReference type="InterPro" id="IPR007197">
    <property type="entry name" value="rSAM"/>
</dbReference>
<keyword evidence="4" id="KW-0479">Metal-binding</keyword>
<dbReference type="SFLD" id="SFLDG01067">
    <property type="entry name" value="SPASM/twitch_domain_containing"/>
    <property type="match status" value="1"/>
</dbReference>
<dbReference type="Gene3D" id="3.20.20.70">
    <property type="entry name" value="Aldolase class I"/>
    <property type="match status" value="1"/>
</dbReference>
<dbReference type="Proteomes" id="UP000231932">
    <property type="component" value="Chromosome"/>
</dbReference>
<keyword evidence="17" id="KW-1185">Reference proteome</keyword>
<dbReference type="Pfam" id="PF04055">
    <property type="entry name" value="Radical_SAM"/>
    <property type="match status" value="1"/>
</dbReference>
<dbReference type="InterPro" id="IPR034479">
    <property type="entry name" value="AhbC-like"/>
</dbReference>
<organism evidence="16 17">
    <name type="scientific">Kyrpidia spormannii</name>
    <dbReference type="NCBI Taxonomy" id="2055160"/>
    <lineage>
        <taxon>Bacteria</taxon>
        <taxon>Bacillati</taxon>
        <taxon>Bacillota</taxon>
        <taxon>Bacilli</taxon>
        <taxon>Bacillales</taxon>
        <taxon>Alicyclobacillaceae</taxon>
        <taxon>Kyrpidia</taxon>
    </lineage>
</organism>
<dbReference type="SFLD" id="SFLDS00029">
    <property type="entry name" value="Radical_SAM"/>
    <property type="match status" value="1"/>
</dbReference>
<dbReference type="OrthoDB" id="7021155at2"/>
<comment type="catalytic activity">
    <reaction evidence="8">
        <text>[mycofactocin precursor peptide]-C-terminal glycyl-L-valyl-L-tyrosine + S-adenosyl-L-methionine = [mycofactocin precursor peptide]-C-terminal glycyl-N-{[2-(4-hydroxyphenyl)ethenyl]-3-methylbutanamide} + 5'-deoxyadenosine + L-methionine + CO2</text>
        <dbReference type="Rhea" id="RHEA:65492"/>
        <dbReference type="Rhea" id="RHEA-COMP:16815"/>
        <dbReference type="Rhea" id="RHEA-COMP:16816"/>
        <dbReference type="ChEBI" id="CHEBI:16526"/>
        <dbReference type="ChEBI" id="CHEBI:17319"/>
        <dbReference type="ChEBI" id="CHEBI:57844"/>
        <dbReference type="ChEBI" id="CHEBI:59789"/>
        <dbReference type="ChEBI" id="CHEBI:156515"/>
        <dbReference type="ChEBI" id="CHEBI:156517"/>
        <dbReference type="EC" id="1.3.98.7"/>
    </reaction>
</comment>
<dbReference type="PANTHER" id="PTHR11228">
    <property type="entry name" value="RADICAL SAM DOMAIN PROTEIN"/>
    <property type="match status" value="1"/>
</dbReference>
<dbReference type="EC" id="4.1.99.26" evidence="11"/>
<protein>
    <recommendedName>
        <fullName evidence="12">Mycofactocin maturase MftC</fullName>
        <ecNumber evidence="10">1.3.98.7</ecNumber>
        <ecNumber evidence="11">4.1.99.26</ecNumber>
    </recommendedName>
    <alternativeName>
        <fullName evidence="14">[Mycofactocin precursor peptide]-pyrrolidinone derivative synthase</fullName>
    </alternativeName>
    <alternativeName>
        <fullName evidence="13">[Mycofactocin precursor peptide]-tyrosine decarboxylase</fullName>
    </alternativeName>
</protein>
<evidence type="ECO:0000256" key="3">
    <source>
        <dbReference type="ARBA" id="ARBA00022691"/>
    </source>
</evidence>
<sequence>MLGLTSLLTEEPAFGDGLRYVEGARRSRTGVRPGAGPVVVWEITRTCNLQCQHCYANAGPGRFEGEMTHEEGRAFIDDLAAFKVPVLLVSGGEPLSRPDALELMEYATSKGIRVTLSTNGTLITPEVALELKRIGVGYVGISIDGTPDVHDRVRRRAGAFARAMRGVRNCAEAGIRVGIRFTIHKDNVHTLPFVLQLLEDEPFDRACFYHLVYSGRGAAEQDISPEVTRKVVGQLIDQVEDWHQRGIDKEILTVDNHADGAYLYLHMREKDPARAEAIRRRLRMNGGNRSGIAICHVDYQGNVHPDQFTQHYTFGNVRERSFGEIWSDESHDLLKGLRDRGERLHGRCKDCVFYDVCGGNFRTRAEAVYGDFWASDPACYLTDEEIHDQALRGESA</sequence>
<keyword evidence="7" id="KW-0456">Lyase</keyword>
<keyword evidence="6" id="KW-0411">Iron-sulfur</keyword>
<dbReference type="CDD" id="cd01335">
    <property type="entry name" value="Radical_SAM"/>
    <property type="match status" value="1"/>
</dbReference>
<evidence type="ECO:0000256" key="5">
    <source>
        <dbReference type="ARBA" id="ARBA00023004"/>
    </source>
</evidence>
<dbReference type="InterPro" id="IPR013785">
    <property type="entry name" value="Aldolase_TIM"/>
</dbReference>
<dbReference type="SUPFAM" id="SSF102114">
    <property type="entry name" value="Radical SAM enzymes"/>
    <property type="match status" value="1"/>
</dbReference>
<evidence type="ECO:0000259" key="15">
    <source>
        <dbReference type="PROSITE" id="PS51918"/>
    </source>
</evidence>
<dbReference type="Pfam" id="PF13186">
    <property type="entry name" value="SPASM"/>
    <property type="match status" value="1"/>
</dbReference>
<dbReference type="InterPro" id="IPR034480">
    <property type="entry name" value="Heme_synthase-like"/>
</dbReference>
<dbReference type="GO" id="GO:0051539">
    <property type="term" value="F:4 iron, 4 sulfur cluster binding"/>
    <property type="evidence" value="ECO:0007669"/>
    <property type="project" value="UniProtKB-KW"/>
</dbReference>
<reference evidence="17" key="1">
    <citation type="submission" date="2017-11" db="EMBL/GenBank/DDBJ databases">
        <title>Complete Genome Sequence of Kyrpidia sp. Strain EA-1, a thermophilic, hydrogen-oxidizing Bacterium, isolated from the Azores.</title>
        <authorList>
            <person name="Reiner J.E."/>
            <person name="Lapp C.J."/>
            <person name="Bunk B."/>
            <person name="Gescher J."/>
        </authorList>
    </citation>
    <scope>NUCLEOTIDE SEQUENCE [LARGE SCALE GENOMIC DNA]</scope>
    <source>
        <strain evidence="17">EA-1</strain>
    </source>
</reference>
<dbReference type="SFLD" id="SFLDG01385">
    <property type="entry name" value="heme_carboxy_lyase_like"/>
    <property type="match status" value="1"/>
</dbReference>
<dbReference type="InterPro" id="IPR017200">
    <property type="entry name" value="PqqE-like"/>
</dbReference>
<dbReference type="GO" id="GO:0046872">
    <property type="term" value="F:metal ion binding"/>
    <property type="evidence" value="ECO:0007669"/>
    <property type="project" value="UniProtKB-KW"/>
</dbReference>
<dbReference type="GO" id="GO:0003824">
    <property type="term" value="F:catalytic activity"/>
    <property type="evidence" value="ECO:0007669"/>
    <property type="project" value="InterPro"/>
</dbReference>
<dbReference type="SFLD" id="SFLDF00543">
    <property type="entry name" value="alternative_heme_biosynthesis"/>
    <property type="match status" value="1"/>
</dbReference>
<feature type="domain" description="Radical SAM core" evidence="15">
    <location>
        <begin position="33"/>
        <end position="250"/>
    </location>
</feature>
<evidence type="ECO:0000256" key="4">
    <source>
        <dbReference type="ARBA" id="ARBA00022723"/>
    </source>
</evidence>
<evidence type="ECO:0000256" key="14">
    <source>
        <dbReference type="ARBA" id="ARBA00079192"/>
    </source>
</evidence>
<dbReference type="InterPro" id="IPR058240">
    <property type="entry name" value="rSAM_sf"/>
</dbReference>
<evidence type="ECO:0000256" key="7">
    <source>
        <dbReference type="ARBA" id="ARBA00023239"/>
    </source>
</evidence>
<dbReference type="InterPro" id="IPR023885">
    <property type="entry name" value="4Fe4S-binding_SPASM_dom"/>
</dbReference>
<dbReference type="RefSeq" id="WP_100668448.1">
    <property type="nucleotide sequence ID" value="NZ_CP024955.1"/>
</dbReference>
<keyword evidence="2" id="KW-0004">4Fe-4S</keyword>
<gene>
    <name evidence="16" type="ORF">CVV65_12760</name>
</gene>
<evidence type="ECO:0000256" key="1">
    <source>
        <dbReference type="ARBA" id="ARBA00001966"/>
    </source>
</evidence>
<comment type="cofactor">
    <cofactor evidence="1">
        <name>[4Fe-4S] cluster</name>
        <dbReference type="ChEBI" id="CHEBI:49883"/>
    </cofactor>
</comment>
<dbReference type="PANTHER" id="PTHR11228:SF7">
    <property type="entry name" value="PQQA PEPTIDE CYCLASE"/>
    <property type="match status" value="1"/>
</dbReference>
<dbReference type="CDD" id="cd21123">
    <property type="entry name" value="SPASM_MftC-like"/>
    <property type="match status" value="1"/>
</dbReference>
<evidence type="ECO:0000313" key="17">
    <source>
        <dbReference type="Proteomes" id="UP000231932"/>
    </source>
</evidence>
<evidence type="ECO:0000256" key="12">
    <source>
        <dbReference type="ARBA" id="ARBA00074337"/>
    </source>
</evidence>
<accession>A0A2K8NA57</accession>
<dbReference type="EMBL" id="CP024955">
    <property type="protein sequence ID" value="ATY85687.1"/>
    <property type="molecule type" value="Genomic_DNA"/>
</dbReference>
<evidence type="ECO:0000256" key="9">
    <source>
        <dbReference type="ARBA" id="ARBA00051925"/>
    </source>
</evidence>
<dbReference type="EC" id="1.3.98.7" evidence="10"/>
<dbReference type="SFLD" id="SFLDG01386">
    <property type="entry name" value="main_SPASM_domain-containing"/>
    <property type="match status" value="1"/>
</dbReference>
<dbReference type="NCBIfam" id="TIGR04085">
    <property type="entry name" value="rSAM_more_4Fe4S"/>
    <property type="match status" value="1"/>
</dbReference>
<dbReference type="GO" id="GO:0006783">
    <property type="term" value="P:heme biosynthetic process"/>
    <property type="evidence" value="ECO:0007669"/>
    <property type="project" value="TreeGrafter"/>
</dbReference>
<dbReference type="InterPro" id="IPR050377">
    <property type="entry name" value="Radical_SAM_PqqE_MftC-like"/>
</dbReference>
<dbReference type="FunFam" id="3.20.20.70:FF:000188">
    <property type="entry name" value="Mycofactocin radical SAM maturase MftC"/>
    <property type="match status" value="1"/>
</dbReference>
<evidence type="ECO:0000256" key="8">
    <source>
        <dbReference type="ARBA" id="ARBA00051525"/>
    </source>
</evidence>
<dbReference type="KEGG" id="kyr:CVV65_12760"/>
<evidence type="ECO:0000256" key="2">
    <source>
        <dbReference type="ARBA" id="ARBA00022485"/>
    </source>
</evidence>
<evidence type="ECO:0000256" key="10">
    <source>
        <dbReference type="ARBA" id="ARBA00066739"/>
    </source>
</evidence>
<evidence type="ECO:0000313" key="16">
    <source>
        <dbReference type="EMBL" id="ATY85687.1"/>
    </source>
</evidence>
<evidence type="ECO:0000256" key="11">
    <source>
        <dbReference type="ARBA" id="ARBA00066804"/>
    </source>
</evidence>
<evidence type="ECO:0000256" key="6">
    <source>
        <dbReference type="ARBA" id="ARBA00023014"/>
    </source>
</evidence>
<dbReference type="AlphaFoldDB" id="A0A2K8NA57"/>
<keyword evidence="5" id="KW-0408">Iron</keyword>
<dbReference type="InterPro" id="IPR006638">
    <property type="entry name" value="Elp3/MiaA/NifB-like_rSAM"/>
</dbReference>
<dbReference type="PROSITE" id="PS51918">
    <property type="entry name" value="RADICAL_SAM"/>
    <property type="match status" value="1"/>
</dbReference>
<keyword evidence="3" id="KW-0949">S-adenosyl-L-methionine</keyword>
<proteinExistence type="predicted"/>
<dbReference type="SMART" id="SM00729">
    <property type="entry name" value="Elp3"/>
    <property type="match status" value="1"/>
</dbReference>
<dbReference type="PIRSF" id="PIRSF037420">
    <property type="entry name" value="PQQ_syn_pqqE"/>
    <property type="match status" value="1"/>
</dbReference>
<name>A0A2K8NA57_9BACL</name>
<evidence type="ECO:0000256" key="13">
    <source>
        <dbReference type="ARBA" id="ARBA00077306"/>
    </source>
</evidence>
<comment type="catalytic activity">
    <reaction evidence="9">
        <text>[mycofactocin precursor peptide]-C-terminal glycyl-N-{[2-(4-hydroxyphenyl)ethenyl]-3-methylbutanamide} + AH2 + S-adenosyl-L-methionine = [mycofactocin precursor peptide]-C-terminal glycyl-N-{5-[(4-hydroxyphenyl)methyl]-4,4-dimethyl-2-oxopyrrolidin-3-yl}acetamide + 5'-deoxyadenosine + L-methionine + A + H(+)</text>
        <dbReference type="Rhea" id="RHEA:65500"/>
        <dbReference type="Rhea" id="RHEA-COMP:16816"/>
        <dbReference type="Rhea" id="RHEA-COMP:16818"/>
        <dbReference type="ChEBI" id="CHEBI:13193"/>
        <dbReference type="ChEBI" id="CHEBI:15378"/>
        <dbReference type="ChEBI" id="CHEBI:17319"/>
        <dbReference type="ChEBI" id="CHEBI:17499"/>
        <dbReference type="ChEBI" id="CHEBI:57844"/>
        <dbReference type="ChEBI" id="CHEBI:59789"/>
        <dbReference type="ChEBI" id="CHEBI:156517"/>
        <dbReference type="ChEBI" id="CHEBI:156518"/>
        <dbReference type="EC" id="4.1.99.26"/>
    </reaction>
</comment>